<dbReference type="SUPFAM" id="SSF158442">
    <property type="entry name" value="DsbB-like"/>
    <property type="match status" value="1"/>
</dbReference>
<evidence type="ECO:0000313" key="17">
    <source>
        <dbReference type="Proteomes" id="UP000604737"/>
    </source>
</evidence>
<dbReference type="EMBL" id="BMYO01000005">
    <property type="protein sequence ID" value="GHD62876.1"/>
    <property type="molecule type" value="Genomic_DNA"/>
</dbReference>
<dbReference type="RefSeq" id="WP_189460241.1">
    <property type="nucleotide sequence ID" value="NZ_BMYO01000005.1"/>
</dbReference>
<gene>
    <name evidence="14 16" type="primary">dsbB</name>
    <name evidence="16" type="ORF">GCM10007350_19240</name>
</gene>
<dbReference type="PANTHER" id="PTHR36570">
    <property type="entry name" value="DISULFIDE BOND FORMATION PROTEIN B"/>
    <property type="match status" value="1"/>
</dbReference>
<keyword evidence="12 14" id="KW-0143">Chaperone</keyword>
<name>A0ABQ3H1G9_9NEIS</name>
<evidence type="ECO:0000256" key="4">
    <source>
        <dbReference type="ARBA" id="ARBA00022475"/>
    </source>
</evidence>
<keyword evidence="7 14" id="KW-0249">Electron transport</keyword>
<accession>A0ABQ3H1G9</accession>
<keyword evidence="13 14" id="KW-0676">Redox-active center</keyword>
<dbReference type="InterPro" id="IPR050183">
    <property type="entry name" value="DsbB"/>
</dbReference>
<evidence type="ECO:0000256" key="9">
    <source>
        <dbReference type="ARBA" id="ARBA00023002"/>
    </source>
</evidence>
<evidence type="ECO:0000256" key="2">
    <source>
        <dbReference type="ARBA" id="ARBA00008823"/>
    </source>
</evidence>
<comment type="caution">
    <text evidence="16">The sequence shown here is derived from an EMBL/GenBank/DDBJ whole genome shotgun (WGS) entry which is preliminary data.</text>
</comment>
<evidence type="ECO:0000256" key="3">
    <source>
        <dbReference type="ARBA" id="ARBA00022448"/>
    </source>
</evidence>
<feature type="transmembrane region" description="Helical" evidence="15">
    <location>
        <begin position="34"/>
        <end position="59"/>
    </location>
</feature>
<dbReference type="HAMAP" id="MF_00286">
    <property type="entry name" value="DsbB"/>
    <property type="match status" value="1"/>
</dbReference>
<keyword evidence="11 14" id="KW-1015">Disulfide bond</keyword>
<keyword evidence="17" id="KW-1185">Reference proteome</keyword>
<protein>
    <recommendedName>
        <fullName evidence="14">Disulfide bond formation protein B</fullName>
    </recommendedName>
    <alternativeName>
        <fullName evidence="14">Disulfide oxidoreductase</fullName>
    </alternativeName>
</protein>
<evidence type="ECO:0000313" key="16">
    <source>
        <dbReference type="EMBL" id="GHD62876.1"/>
    </source>
</evidence>
<evidence type="ECO:0000256" key="6">
    <source>
        <dbReference type="ARBA" id="ARBA00022692"/>
    </source>
</evidence>
<feature type="topological domain" description="Cytoplasmic" evidence="14">
    <location>
        <begin position="165"/>
        <end position="175"/>
    </location>
</feature>
<sequence>MSMALRHWRAGFLLMFIACVGMIGFALYHQIYHWVMPCLMCVYQRLAIIVIGVLALVAAAWQPDSKGGVKLLGGLIILAAMAGALAAIWNLRLQYGPVDPSVTCAASLPFPIDLNQAPAWLGTLIRPVGDCSAIDFKLFGVTMPAWTLLAFLGLIVVTVGLCSARCAEIGRRRWR</sequence>
<evidence type="ECO:0000256" key="15">
    <source>
        <dbReference type="SAM" id="Phobius"/>
    </source>
</evidence>
<feature type="disulfide bond" description="Redox-active" evidence="14">
    <location>
        <begin position="38"/>
        <end position="41"/>
    </location>
</feature>
<keyword evidence="5" id="KW-0997">Cell inner membrane</keyword>
<feature type="transmembrane region" description="Helical" evidence="15">
    <location>
        <begin position="71"/>
        <end position="91"/>
    </location>
</feature>
<evidence type="ECO:0000256" key="11">
    <source>
        <dbReference type="ARBA" id="ARBA00023157"/>
    </source>
</evidence>
<evidence type="ECO:0000256" key="12">
    <source>
        <dbReference type="ARBA" id="ARBA00023186"/>
    </source>
</evidence>
<feature type="transmembrane region" description="Helical" evidence="15">
    <location>
        <begin position="12"/>
        <end position="28"/>
    </location>
</feature>
<evidence type="ECO:0000256" key="7">
    <source>
        <dbReference type="ARBA" id="ARBA00022982"/>
    </source>
</evidence>
<evidence type="ECO:0000256" key="10">
    <source>
        <dbReference type="ARBA" id="ARBA00023136"/>
    </source>
</evidence>
<keyword evidence="8 14" id="KW-1133">Transmembrane helix</keyword>
<dbReference type="PANTHER" id="PTHR36570:SF3">
    <property type="entry name" value="DISULFIDE BOND FORMATION PROTEIN B"/>
    <property type="match status" value="1"/>
</dbReference>
<evidence type="ECO:0000256" key="8">
    <source>
        <dbReference type="ARBA" id="ARBA00022989"/>
    </source>
</evidence>
<dbReference type="InterPro" id="IPR022920">
    <property type="entry name" value="Disulphide_bond_form_DsbB"/>
</dbReference>
<comment type="subcellular location">
    <subcellularLocation>
        <location evidence="1">Cell inner membrane</location>
        <topology evidence="1">Multi-pass membrane protein</topology>
    </subcellularLocation>
    <subcellularLocation>
        <location evidence="14">Cell membrane</location>
        <topology evidence="14">Multi-pass membrane protein</topology>
    </subcellularLocation>
</comment>
<evidence type="ECO:0000256" key="13">
    <source>
        <dbReference type="ARBA" id="ARBA00023284"/>
    </source>
</evidence>
<feature type="topological domain" description="Periplasmic" evidence="14">
    <location>
        <begin position="29"/>
        <end position="46"/>
    </location>
</feature>
<keyword evidence="6 14" id="KW-0812">Transmembrane</keyword>
<keyword evidence="9 14" id="KW-0560">Oxidoreductase</keyword>
<comment type="similarity">
    <text evidence="2 14">Belongs to the DsbB family.</text>
</comment>
<reference evidence="17" key="1">
    <citation type="journal article" date="2019" name="Int. J. Syst. Evol. Microbiol.">
        <title>The Global Catalogue of Microorganisms (GCM) 10K type strain sequencing project: providing services to taxonomists for standard genome sequencing and annotation.</title>
        <authorList>
            <consortium name="The Broad Institute Genomics Platform"/>
            <consortium name="The Broad Institute Genome Sequencing Center for Infectious Disease"/>
            <person name="Wu L."/>
            <person name="Ma J."/>
        </authorList>
    </citation>
    <scope>NUCLEOTIDE SEQUENCE [LARGE SCALE GENOMIC DNA]</scope>
    <source>
        <strain evidence="17">KCTC 23701</strain>
    </source>
</reference>
<evidence type="ECO:0000256" key="5">
    <source>
        <dbReference type="ARBA" id="ARBA00022519"/>
    </source>
</evidence>
<dbReference type="InterPro" id="IPR023380">
    <property type="entry name" value="DsbB-like_sf"/>
</dbReference>
<keyword evidence="10 14" id="KW-0472">Membrane</keyword>
<feature type="transmembrane region" description="Helical" evidence="15">
    <location>
        <begin position="145"/>
        <end position="167"/>
    </location>
</feature>
<evidence type="ECO:0000256" key="14">
    <source>
        <dbReference type="HAMAP-Rule" id="MF_00286"/>
    </source>
</evidence>
<evidence type="ECO:0000256" key="1">
    <source>
        <dbReference type="ARBA" id="ARBA00004429"/>
    </source>
</evidence>
<dbReference type="InterPro" id="IPR003752">
    <property type="entry name" value="DiS_bond_form_DsbB/BdbC"/>
</dbReference>
<comment type="function">
    <text evidence="14">Required for disulfide bond formation in some periplasmic proteins. Acts by oxidizing the DsbA protein.</text>
</comment>
<dbReference type="Pfam" id="PF02600">
    <property type="entry name" value="DsbB"/>
    <property type="match status" value="1"/>
</dbReference>
<keyword evidence="3 14" id="KW-0813">Transport</keyword>
<keyword evidence="4 14" id="KW-1003">Cell membrane</keyword>
<feature type="topological domain" description="Cytoplasmic" evidence="14">
    <location>
        <begin position="1"/>
        <end position="11"/>
    </location>
</feature>
<proteinExistence type="inferred from homology"/>
<dbReference type="Gene3D" id="1.20.1550.10">
    <property type="entry name" value="DsbB-like"/>
    <property type="match status" value="1"/>
</dbReference>
<comment type="caution">
    <text evidence="14">Lacks conserved residue(s) required for the propagation of feature annotation.</text>
</comment>
<dbReference type="Proteomes" id="UP000604737">
    <property type="component" value="Unassembled WGS sequence"/>
</dbReference>
<organism evidence="16 17">
    <name type="scientific">Jeongeupia chitinilytica</name>
    <dbReference type="NCBI Taxonomy" id="1041641"/>
    <lineage>
        <taxon>Bacteria</taxon>
        <taxon>Pseudomonadati</taxon>
        <taxon>Pseudomonadota</taxon>
        <taxon>Betaproteobacteria</taxon>
        <taxon>Neisseriales</taxon>
        <taxon>Chitinibacteraceae</taxon>
        <taxon>Jeongeupia</taxon>
    </lineage>
</organism>